<accession>A0A6J5M589</accession>
<dbReference type="EMBL" id="LR796372">
    <property type="protein sequence ID" value="CAB4140276.1"/>
    <property type="molecule type" value="Genomic_DNA"/>
</dbReference>
<sequence>MVQFILSRLKEPSTFAGLSGLALALGISGELYNAAAAAIAGVAGLVAVILAEKSKPE</sequence>
<evidence type="ECO:0000313" key="2">
    <source>
        <dbReference type="EMBL" id="CAB4140276.1"/>
    </source>
</evidence>
<feature type="transmembrane region" description="Helical" evidence="1">
    <location>
        <begin position="31"/>
        <end position="51"/>
    </location>
</feature>
<reference evidence="2" key="1">
    <citation type="submission" date="2020-04" db="EMBL/GenBank/DDBJ databases">
        <authorList>
            <person name="Chiriac C."/>
            <person name="Salcher M."/>
            <person name="Ghai R."/>
            <person name="Kavagutti S V."/>
        </authorList>
    </citation>
    <scope>NUCLEOTIDE SEQUENCE</scope>
</reference>
<name>A0A6J5M589_9CAUD</name>
<keyword evidence="1" id="KW-0812">Transmembrane</keyword>
<gene>
    <name evidence="2" type="ORF">UFOVP406_12</name>
</gene>
<protein>
    <submittedName>
        <fullName evidence="2">Uncharacterized protein</fullName>
    </submittedName>
</protein>
<keyword evidence="1" id="KW-1133">Transmembrane helix</keyword>
<keyword evidence="1" id="KW-0472">Membrane</keyword>
<organism evidence="2">
    <name type="scientific">uncultured Caudovirales phage</name>
    <dbReference type="NCBI Taxonomy" id="2100421"/>
    <lineage>
        <taxon>Viruses</taxon>
        <taxon>Duplodnaviria</taxon>
        <taxon>Heunggongvirae</taxon>
        <taxon>Uroviricota</taxon>
        <taxon>Caudoviricetes</taxon>
        <taxon>Peduoviridae</taxon>
        <taxon>Maltschvirus</taxon>
        <taxon>Maltschvirus maltsch</taxon>
    </lineage>
</organism>
<evidence type="ECO:0000256" key="1">
    <source>
        <dbReference type="SAM" id="Phobius"/>
    </source>
</evidence>
<proteinExistence type="predicted"/>